<accession>A0A368DLW3</accession>
<comment type="caution">
    <text evidence="4">The sequence shown here is derived from an EMBL/GenBank/DDBJ whole genome shotgun (WGS) entry which is preliminary data.</text>
</comment>
<dbReference type="Pfam" id="PF20256">
    <property type="entry name" value="MoCoBD_2"/>
    <property type="match status" value="1"/>
</dbReference>
<gene>
    <name evidence="4" type="ORF">DBW71_04745</name>
</gene>
<evidence type="ECO:0000313" key="5">
    <source>
        <dbReference type="Proteomes" id="UP000253570"/>
    </source>
</evidence>
<dbReference type="SMART" id="SM01008">
    <property type="entry name" value="Ald_Xan_dh_C"/>
    <property type="match status" value="1"/>
</dbReference>
<dbReference type="AlphaFoldDB" id="A0A368DLW3"/>
<dbReference type="Pfam" id="PF02738">
    <property type="entry name" value="MoCoBD_1"/>
    <property type="match status" value="1"/>
</dbReference>
<reference evidence="4 5" key="1">
    <citation type="journal article" date="2018" name="Microbiome">
        <title>Fine metagenomic profile of the Mediterranean stratified and mixed water columns revealed by assembly and recruitment.</title>
        <authorList>
            <person name="Haro-Moreno J.M."/>
            <person name="Lopez-Perez M."/>
            <person name="De La Torre J.R."/>
            <person name="Picazo A."/>
            <person name="Camacho A."/>
            <person name="Rodriguez-Valera F."/>
        </authorList>
    </citation>
    <scope>NUCLEOTIDE SEQUENCE [LARGE SCALE GENOMIC DNA]</scope>
    <source>
        <strain evidence="4">MED-G57</strain>
    </source>
</reference>
<dbReference type="InterPro" id="IPR036856">
    <property type="entry name" value="Ald_Oxase/Xan_DH_a/b_sf"/>
</dbReference>
<dbReference type="Gene3D" id="3.90.1170.50">
    <property type="entry name" value="Aldehyde oxidase/xanthine dehydrogenase, a/b hammerhead"/>
    <property type="match status" value="1"/>
</dbReference>
<dbReference type="InterPro" id="IPR000674">
    <property type="entry name" value="Ald_Oxase/Xan_DH_a/b"/>
</dbReference>
<dbReference type="SUPFAM" id="SSF56003">
    <property type="entry name" value="Molybdenum cofactor-binding domain"/>
    <property type="match status" value="1"/>
</dbReference>
<proteinExistence type="predicted"/>
<dbReference type="SUPFAM" id="SSF54665">
    <property type="entry name" value="CO dehydrogenase molybdoprotein N-domain-like"/>
    <property type="match status" value="1"/>
</dbReference>
<dbReference type="EMBL" id="QOQD01000011">
    <property type="protein sequence ID" value="RCL72828.1"/>
    <property type="molecule type" value="Genomic_DNA"/>
</dbReference>
<dbReference type="GO" id="GO:0016491">
    <property type="term" value="F:oxidoreductase activity"/>
    <property type="evidence" value="ECO:0007669"/>
    <property type="project" value="UniProtKB-KW"/>
</dbReference>
<sequence>MDDFKDLAFTKFSVGQSVSRFEDPELLKGEGTYTDDVKSESDTFQAFAFRSPYAHAKILEINISDAINQPGVLDIITHKDMDDSNIGPIPCLTADKLKGKDGNGIKVPPLISLAKDKLYYVGQPIAFIIADTLNNAKNAADFIMLDVDELDVIVDPKESMKVDMPPIHPSLENNIAIDWDYGDKDDVDNIIEKAKYKTSIELRNSRLIVSAMEPRACMASYDNKSSTYNLHSPSQGLFGFSNILANIFGVERDQMHCHTPSVGGSFGMKSSPYPEYIAALVAAKKTGKTIKWKDTRTDSFLSDTHGRDSWINATIAFDENKKMLGAKIDVVANSGAFMGLMGPMAQSANIKNNFCGAYDLPTMYVNSKAVFTNTTPIGAYRGAGRPEGVYIMERLLQKAAIEMDIDPVELRKINLIQKEQFPYQSAAGLTYDSGDFQSVIEDGLKTADWDGFEARKIESKKNGFFRGRALTYYLEVTAPVGKEMGRIRFDDNGSITLISGNLDYGQGHLTSFAQIMSDKLSIPMDKFKLLQGDSKELIAGTGTGGSRTAISGGTLLLKAANIVIENGKQLAAHLFGDDANNVEFNDGNFEVPNTNHKINILDLNSDIKDLIRDKKLPANLPQGLDGELAEDTPPSSFPNGCHISEVEINPKTGEVKLIKHIAVNDFGNLVNPLLVEGQVLGGIIQAQGQILMENLCYDDYGQLLSGSYMDYTMPKAADIPKQFVFKSHPVPCTTNPLGIKGCGEAGISGALPTIMNAIVDALESNGIDGKNLNMPVTSEKMWEIVS</sequence>
<evidence type="ECO:0000313" key="4">
    <source>
        <dbReference type="EMBL" id="RCL72828.1"/>
    </source>
</evidence>
<dbReference type="InterPro" id="IPR008274">
    <property type="entry name" value="AldOxase/xan_DH_MoCoBD1"/>
</dbReference>
<dbReference type="PANTHER" id="PTHR11908:SF132">
    <property type="entry name" value="ALDEHYDE OXIDASE 1-RELATED"/>
    <property type="match status" value="1"/>
</dbReference>
<dbReference type="GO" id="GO:0005506">
    <property type="term" value="F:iron ion binding"/>
    <property type="evidence" value="ECO:0007669"/>
    <property type="project" value="InterPro"/>
</dbReference>
<dbReference type="Gene3D" id="3.30.365.10">
    <property type="entry name" value="Aldehyde oxidase/xanthine dehydrogenase, molybdopterin binding domain"/>
    <property type="match status" value="4"/>
</dbReference>
<dbReference type="Proteomes" id="UP000253570">
    <property type="component" value="Unassembled WGS sequence"/>
</dbReference>
<dbReference type="InterPro" id="IPR046867">
    <property type="entry name" value="AldOxase/xan_DH_MoCoBD2"/>
</dbReference>
<keyword evidence="1" id="KW-0500">Molybdenum</keyword>
<name>A0A368DLW3_9PROT</name>
<dbReference type="InterPro" id="IPR016208">
    <property type="entry name" value="Ald_Oxase/xanthine_DH-like"/>
</dbReference>
<evidence type="ECO:0000256" key="2">
    <source>
        <dbReference type="ARBA" id="ARBA00023002"/>
    </source>
</evidence>
<evidence type="ECO:0000256" key="1">
    <source>
        <dbReference type="ARBA" id="ARBA00022505"/>
    </source>
</evidence>
<keyword evidence="2" id="KW-0560">Oxidoreductase</keyword>
<organism evidence="4 5">
    <name type="scientific">PS1 clade bacterium</name>
    <dbReference type="NCBI Taxonomy" id="2175152"/>
    <lineage>
        <taxon>Bacteria</taxon>
        <taxon>Pseudomonadati</taxon>
        <taxon>Pseudomonadota</taxon>
        <taxon>Alphaproteobacteria</taxon>
        <taxon>PS1 clade</taxon>
    </lineage>
</organism>
<evidence type="ECO:0000259" key="3">
    <source>
        <dbReference type="SMART" id="SM01008"/>
    </source>
</evidence>
<dbReference type="InterPro" id="IPR037165">
    <property type="entry name" value="AldOxase/xan_DH_Mopterin-bd_sf"/>
</dbReference>
<protein>
    <submittedName>
        <fullName evidence="4">Xanthine dehydrogenase family protein molybdopterin-binding subunit</fullName>
    </submittedName>
</protein>
<feature type="domain" description="Aldehyde oxidase/xanthine dehydrogenase a/b hammerhead" evidence="3">
    <location>
        <begin position="28"/>
        <end position="151"/>
    </location>
</feature>
<dbReference type="Pfam" id="PF01315">
    <property type="entry name" value="Ald_Xan_dh_C"/>
    <property type="match status" value="1"/>
</dbReference>
<dbReference type="PANTHER" id="PTHR11908">
    <property type="entry name" value="XANTHINE DEHYDROGENASE"/>
    <property type="match status" value="1"/>
</dbReference>